<comment type="subunit">
    <text evidence="6">Homodimer.</text>
</comment>
<dbReference type="EMBL" id="JAUSWO010000001">
    <property type="protein sequence ID" value="MDQ0513718.1"/>
    <property type="molecule type" value="Genomic_DNA"/>
</dbReference>
<evidence type="ECO:0000313" key="9">
    <source>
        <dbReference type="Proteomes" id="UP001240643"/>
    </source>
</evidence>
<name>A0ABU0LYM6_9BACT</name>
<feature type="binding site" evidence="6">
    <location>
        <begin position="122"/>
        <end position="124"/>
    </location>
    <ligand>
        <name>(6S)-5,6,7,8-tetrahydrofolate</name>
        <dbReference type="ChEBI" id="CHEBI:57453"/>
    </ligand>
</feature>
<evidence type="ECO:0000256" key="1">
    <source>
        <dbReference type="ARBA" id="ARBA00001933"/>
    </source>
</evidence>
<keyword evidence="5 6" id="KW-0663">Pyridoxal phosphate</keyword>
<comment type="caution">
    <text evidence="8">The sequence shown here is derived from an EMBL/GenBank/DDBJ whole genome shotgun (WGS) entry which is preliminary data.</text>
</comment>
<dbReference type="PROSITE" id="PS00096">
    <property type="entry name" value="SHMT"/>
    <property type="match status" value="1"/>
</dbReference>
<evidence type="ECO:0000259" key="7">
    <source>
        <dbReference type="Pfam" id="PF00464"/>
    </source>
</evidence>
<organism evidence="8 9">
    <name type="scientific">Mycoplasmoides fastidiosum</name>
    <dbReference type="NCBI Taxonomy" id="92758"/>
    <lineage>
        <taxon>Bacteria</taxon>
        <taxon>Bacillati</taxon>
        <taxon>Mycoplasmatota</taxon>
        <taxon>Mycoplasmoidales</taxon>
        <taxon>Mycoplasmoidaceae</taxon>
        <taxon>Mycoplasmoides</taxon>
    </lineage>
</organism>
<comment type="function">
    <text evidence="6">Catalyzes the reversible interconversion of serine and glycine with tetrahydrofolate (THF) serving as the one-carbon carrier. This reaction serves as the major source of one-carbon groups required for the biosynthesis of purines, thymidylate, methionine, and other important biomolecules. Also exhibits THF-independent aldolase activity toward beta-hydroxyamino acids, producing glycine and aldehydes, via a retro-aldol mechanism.</text>
</comment>
<dbReference type="NCBIfam" id="NF000586">
    <property type="entry name" value="PRK00011.1"/>
    <property type="match status" value="1"/>
</dbReference>
<comment type="catalytic activity">
    <reaction evidence="6">
        <text>(6R)-5,10-methylene-5,6,7,8-tetrahydrofolate + glycine + H2O = (6S)-5,6,7,8-tetrahydrofolate + L-serine</text>
        <dbReference type="Rhea" id="RHEA:15481"/>
        <dbReference type="ChEBI" id="CHEBI:15377"/>
        <dbReference type="ChEBI" id="CHEBI:15636"/>
        <dbReference type="ChEBI" id="CHEBI:33384"/>
        <dbReference type="ChEBI" id="CHEBI:57305"/>
        <dbReference type="ChEBI" id="CHEBI:57453"/>
        <dbReference type="EC" id="2.1.2.1"/>
    </reaction>
</comment>
<comment type="subcellular location">
    <subcellularLocation>
        <location evidence="6">Cytoplasm</location>
    </subcellularLocation>
</comment>
<reference evidence="8" key="1">
    <citation type="submission" date="2023-07" db="EMBL/GenBank/DDBJ databases">
        <title>Genomic Encyclopedia of Type Strains, Phase IV (KMG-IV): sequencing the most valuable type-strain genomes for metagenomic binning, comparative biology and taxonomic classification.</title>
        <authorList>
            <person name="Goeker M."/>
        </authorList>
    </citation>
    <scope>NUCLEOTIDE SEQUENCE [LARGE SCALE GENOMIC DNA]</scope>
    <source>
        <strain evidence="8">DSM 21204</strain>
    </source>
</reference>
<feature type="site" description="Plays an important role in substrate specificity" evidence="6">
    <location>
        <position position="226"/>
    </location>
</feature>
<keyword evidence="6" id="KW-0963">Cytoplasm</keyword>
<evidence type="ECO:0000256" key="5">
    <source>
        <dbReference type="ARBA" id="ARBA00022898"/>
    </source>
</evidence>
<dbReference type="InterPro" id="IPR001085">
    <property type="entry name" value="Ser_HO-MeTrfase"/>
</dbReference>
<comment type="pathway">
    <text evidence="6">One-carbon metabolism; tetrahydrofolate interconversion.</text>
</comment>
<comment type="similarity">
    <text evidence="2 6">Belongs to the SHMT family.</text>
</comment>
<accession>A0ABU0LYM6</accession>
<dbReference type="InterPro" id="IPR049943">
    <property type="entry name" value="Ser_HO-MeTrfase-like"/>
</dbReference>
<comment type="pathway">
    <text evidence="6">Amino-acid biosynthesis; glycine biosynthesis; glycine from L-serine: step 1/1.</text>
</comment>
<dbReference type="Gene3D" id="3.90.1150.10">
    <property type="entry name" value="Aspartate Aminotransferase, domain 1"/>
    <property type="match status" value="1"/>
</dbReference>
<keyword evidence="6" id="KW-0028">Amino-acid biosynthesis</keyword>
<protein>
    <recommendedName>
        <fullName evidence="6">Serine hydroxymethyltransferase</fullName>
        <shortName evidence="6">SHMT</shortName>
        <shortName evidence="6">Serine methylase</shortName>
        <ecNumber evidence="6">2.1.2.1</ecNumber>
    </recommendedName>
</protein>
<dbReference type="InterPro" id="IPR019798">
    <property type="entry name" value="Ser_HO-MeTrfase_PLP_BS"/>
</dbReference>
<keyword evidence="9" id="KW-1185">Reference proteome</keyword>
<proteinExistence type="inferred from homology"/>
<dbReference type="Gene3D" id="3.40.640.10">
    <property type="entry name" value="Type I PLP-dependent aspartate aminotransferase-like (Major domain)"/>
    <property type="match status" value="1"/>
</dbReference>
<dbReference type="CDD" id="cd00378">
    <property type="entry name" value="SHMT"/>
    <property type="match status" value="1"/>
</dbReference>
<gene>
    <name evidence="6" type="primary">glyA</name>
    <name evidence="8" type="ORF">J2Z62_000156</name>
</gene>
<dbReference type="InterPro" id="IPR039429">
    <property type="entry name" value="SHMT-like_dom"/>
</dbReference>
<comment type="cofactor">
    <cofactor evidence="1 6">
        <name>pyridoxal 5'-phosphate</name>
        <dbReference type="ChEBI" id="CHEBI:597326"/>
    </cofactor>
</comment>
<dbReference type="Proteomes" id="UP001240643">
    <property type="component" value="Unassembled WGS sequence"/>
</dbReference>
<dbReference type="EC" id="2.1.2.1" evidence="6"/>
<evidence type="ECO:0000256" key="2">
    <source>
        <dbReference type="ARBA" id="ARBA00006376"/>
    </source>
</evidence>
<dbReference type="HAMAP" id="MF_00051">
    <property type="entry name" value="SHMT"/>
    <property type="match status" value="1"/>
</dbReference>
<sequence length="414" mass="45344">MDSKNQARLNQINELLKLEEQRQNEHIELIASENFVSADVLRLTGSILTNKYAEGYPGARYYGGCEYIDGIESMAIDLVKEMFDCRFANVQPHAGTPANFAVYLALVPAGGKVMGMDINAGGHLSHGTKVSFSGKLYECVAYGVDPETLLLDYDAIEAQALAEKPNMIIAGASNYSRVIDFERFKAIAEKVGAFLLADVSHIAGLIVGGQHPNCFPWCDVMMTTTHKTLRGPRGAILAWNNPKLSRKINSAVFPGTQGGPLEHVIGAKAVAFCEALSPEFKEYAQKIVTNAKAFCQWFLDKGVKVLTNGTDNHLFTLNILDSYGITADHVEKWLESANITTNKNTIPFDTQTPQKPSGLRLGVAAMTTKGFDEKDFVQVAEWIDQIIRSQGAEEVIGTVKQKVLNLLNLKGQLN</sequence>
<dbReference type="PIRSF" id="PIRSF000412">
    <property type="entry name" value="SHMT"/>
    <property type="match status" value="1"/>
</dbReference>
<dbReference type="InterPro" id="IPR015422">
    <property type="entry name" value="PyrdxlP-dep_Trfase_small"/>
</dbReference>
<dbReference type="InterPro" id="IPR015421">
    <property type="entry name" value="PyrdxlP-dep_Trfase_major"/>
</dbReference>
<dbReference type="InterPro" id="IPR015424">
    <property type="entry name" value="PyrdxlP-dep_Trfase"/>
</dbReference>
<keyword evidence="3 6" id="KW-0554">One-carbon metabolism</keyword>
<comment type="caution">
    <text evidence="6">Lacks conserved residue(s) required for the propagation of feature annotation.</text>
</comment>
<feature type="modified residue" description="N6-(pyridoxal phosphate)lysine" evidence="6">
    <location>
        <position position="227"/>
    </location>
</feature>
<dbReference type="PANTHER" id="PTHR11680:SF35">
    <property type="entry name" value="SERINE HYDROXYMETHYLTRANSFERASE 1"/>
    <property type="match status" value="1"/>
</dbReference>
<dbReference type="RefSeq" id="WP_256547581.1">
    <property type="nucleotide sequence ID" value="NZ_CP101809.1"/>
</dbReference>
<evidence type="ECO:0000256" key="4">
    <source>
        <dbReference type="ARBA" id="ARBA00022679"/>
    </source>
</evidence>
<keyword evidence="4 6" id="KW-0808">Transferase</keyword>
<evidence type="ECO:0000256" key="3">
    <source>
        <dbReference type="ARBA" id="ARBA00022563"/>
    </source>
</evidence>
<evidence type="ECO:0000313" key="8">
    <source>
        <dbReference type="EMBL" id="MDQ0513718.1"/>
    </source>
</evidence>
<dbReference type="Pfam" id="PF00464">
    <property type="entry name" value="SHMT"/>
    <property type="match status" value="1"/>
</dbReference>
<feature type="domain" description="Serine hydroxymethyltransferase-like" evidence="7">
    <location>
        <begin position="10"/>
        <end position="383"/>
    </location>
</feature>
<evidence type="ECO:0000256" key="6">
    <source>
        <dbReference type="HAMAP-Rule" id="MF_00051"/>
    </source>
</evidence>
<dbReference type="PANTHER" id="PTHR11680">
    <property type="entry name" value="SERINE HYDROXYMETHYLTRANSFERASE"/>
    <property type="match status" value="1"/>
</dbReference>
<dbReference type="GO" id="GO:0004372">
    <property type="term" value="F:glycine hydroxymethyltransferase activity"/>
    <property type="evidence" value="ECO:0007669"/>
    <property type="project" value="UniProtKB-EC"/>
</dbReference>
<dbReference type="SUPFAM" id="SSF53383">
    <property type="entry name" value="PLP-dependent transferases"/>
    <property type="match status" value="1"/>
</dbReference>